<dbReference type="EMBL" id="UINC01010874">
    <property type="protein sequence ID" value="SVA48210.1"/>
    <property type="molecule type" value="Genomic_DNA"/>
</dbReference>
<name>A0A381W6N5_9ZZZZ</name>
<gene>
    <name evidence="1" type="ORF">METZ01_LOCUS101064</name>
</gene>
<organism evidence="1">
    <name type="scientific">marine metagenome</name>
    <dbReference type="NCBI Taxonomy" id="408172"/>
    <lineage>
        <taxon>unclassified sequences</taxon>
        <taxon>metagenomes</taxon>
        <taxon>ecological metagenomes</taxon>
    </lineage>
</organism>
<protein>
    <submittedName>
        <fullName evidence="1">Uncharacterized protein</fullName>
    </submittedName>
</protein>
<accession>A0A381W6N5</accession>
<reference evidence="1" key="1">
    <citation type="submission" date="2018-05" db="EMBL/GenBank/DDBJ databases">
        <authorList>
            <person name="Lanie J.A."/>
            <person name="Ng W.-L."/>
            <person name="Kazmierczak K.M."/>
            <person name="Andrzejewski T.M."/>
            <person name="Davidsen T.M."/>
            <person name="Wayne K.J."/>
            <person name="Tettelin H."/>
            <person name="Glass J.I."/>
            <person name="Rusch D."/>
            <person name="Podicherti R."/>
            <person name="Tsui H.-C.T."/>
            <person name="Winkler M.E."/>
        </authorList>
    </citation>
    <scope>NUCLEOTIDE SEQUENCE</scope>
</reference>
<dbReference type="AlphaFoldDB" id="A0A381W6N5"/>
<sequence length="110" mass="12208">MICPECKSEYQDGIEICVECGVSLVFNLPVDKPLKEISWIKLGPVSGNIFAEMIADILSQNKIPHYLKADFLTSALGIQTGNMIGSRVFVFVPEEFQEKTNKIIEDISGN</sequence>
<proteinExistence type="predicted"/>
<evidence type="ECO:0000313" key="1">
    <source>
        <dbReference type="EMBL" id="SVA48210.1"/>
    </source>
</evidence>